<dbReference type="SUPFAM" id="SSF52540">
    <property type="entry name" value="P-loop containing nucleoside triphosphate hydrolases"/>
    <property type="match status" value="1"/>
</dbReference>
<dbReference type="InterPro" id="IPR036640">
    <property type="entry name" value="ABC1_TM_sf"/>
</dbReference>
<protein>
    <submittedName>
        <fullName evidence="11">Type I secretion system permease/ATPase</fullName>
    </submittedName>
</protein>
<dbReference type="PANTHER" id="PTHR43394">
    <property type="entry name" value="ATP-DEPENDENT PERMEASE MDL1, MITOCHONDRIAL"/>
    <property type="match status" value="1"/>
</dbReference>
<dbReference type="Proteomes" id="UP001320899">
    <property type="component" value="Unassembled WGS sequence"/>
</dbReference>
<evidence type="ECO:0000256" key="7">
    <source>
        <dbReference type="SAM" id="MobiDB-lite"/>
    </source>
</evidence>
<evidence type="ECO:0000256" key="3">
    <source>
        <dbReference type="ARBA" id="ARBA00022741"/>
    </source>
</evidence>
<evidence type="ECO:0000256" key="4">
    <source>
        <dbReference type="ARBA" id="ARBA00022840"/>
    </source>
</evidence>
<feature type="transmembrane region" description="Helical" evidence="8">
    <location>
        <begin position="21"/>
        <end position="43"/>
    </location>
</feature>
<proteinExistence type="predicted"/>
<dbReference type="NCBIfam" id="TIGR01842">
    <property type="entry name" value="type_I_sec_PrtD"/>
    <property type="match status" value="1"/>
</dbReference>
<dbReference type="Gene3D" id="3.40.50.300">
    <property type="entry name" value="P-loop containing nucleotide triphosphate hydrolases"/>
    <property type="match status" value="1"/>
</dbReference>
<dbReference type="InterPro" id="IPR003439">
    <property type="entry name" value="ABC_transporter-like_ATP-bd"/>
</dbReference>
<dbReference type="InterPro" id="IPR003593">
    <property type="entry name" value="AAA+_ATPase"/>
</dbReference>
<feature type="region of interest" description="Disordered" evidence="7">
    <location>
        <begin position="556"/>
        <end position="580"/>
    </location>
</feature>
<feature type="transmembrane region" description="Helical" evidence="8">
    <location>
        <begin position="150"/>
        <end position="168"/>
    </location>
</feature>
<gene>
    <name evidence="11" type="ORF">OE747_23960</name>
</gene>
<dbReference type="InterPro" id="IPR027417">
    <property type="entry name" value="P-loop_NTPase"/>
</dbReference>
<evidence type="ECO:0000313" key="11">
    <source>
        <dbReference type="EMBL" id="MCV2891374.1"/>
    </source>
</evidence>
<evidence type="ECO:0000259" key="10">
    <source>
        <dbReference type="PROSITE" id="PS50929"/>
    </source>
</evidence>
<evidence type="ECO:0000256" key="5">
    <source>
        <dbReference type="ARBA" id="ARBA00022989"/>
    </source>
</evidence>
<feature type="domain" description="ABC transporter" evidence="9">
    <location>
        <begin position="325"/>
        <end position="560"/>
    </location>
</feature>
<evidence type="ECO:0000313" key="12">
    <source>
        <dbReference type="Proteomes" id="UP001320899"/>
    </source>
</evidence>
<evidence type="ECO:0000259" key="9">
    <source>
        <dbReference type="PROSITE" id="PS50893"/>
    </source>
</evidence>
<evidence type="ECO:0000256" key="6">
    <source>
        <dbReference type="ARBA" id="ARBA00023136"/>
    </source>
</evidence>
<dbReference type="SUPFAM" id="SSF90123">
    <property type="entry name" value="ABC transporter transmembrane region"/>
    <property type="match status" value="1"/>
</dbReference>
<dbReference type="InterPro" id="IPR010128">
    <property type="entry name" value="ATPase_T1SS_PrtD-like"/>
</dbReference>
<reference evidence="11 12" key="1">
    <citation type="submission" date="2022-10" db="EMBL/GenBank/DDBJ databases">
        <title>Ruegeria sp. nov., isolated from ocean surface sediments.</title>
        <authorList>
            <person name="He W."/>
            <person name="Xue H.-P."/>
            <person name="Zhang D.-F."/>
        </authorList>
    </citation>
    <scope>NUCLEOTIDE SEQUENCE [LARGE SCALE GENOMIC DNA]</scope>
    <source>
        <strain evidence="11 12">XHP0148</strain>
    </source>
</reference>
<dbReference type="InterPro" id="IPR039421">
    <property type="entry name" value="Type_1_exporter"/>
</dbReference>
<dbReference type="PROSITE" id="PS50893">
    <property type="entry name" value="ABC_TRANSPORTER_2"/>
    <property type="match status" value="1"/>
</dbReference>
<feature type="transmembrane region" description="Helical" evidence="8">
    <location>
        <begin position="122"/>
        <end position="144"/>
    </location>
</feature>
<dbReference type="Pfam" id="PF00664">
    <property type="entry name" value="ABC_membrane"/>
    <property type="match status" value="1"/>
</dbReference>
<dbReference type="InterPro" id="IPR017871">
    <property type="entry name" value="ABC_transporter-like_CS"/>
</dbReference>
<dbReference type="PANTHER" id="PTHR43394:SF1">
    <property type="entry name" value="ATP-BINDING CASSETTE SUB-FAMILY B MEMBER 10, MITOCHONDRIAL"/>
    <property type="match status" value="1"/>
</dbReference>
<comment type="subcellular location">
    <subcellularLocation>
        <location evidence="1">Cell membrane</location>
        <topology evidence="1">Multi-pass membrane protein</topology>
    </subcellularLocation>
</comment>
<dbReference type="Gene3D" id="1.20.1560.10">
    <property type="entry name" value="ABC transporter type 1, transmembrane domain"/>
    <property type="match status" value="1"/>
</dbReference>
<feature type="domain" description="ABC transmembrane type-1" evidence="10">
    <location>
        <begin position="20"/>
        <end position="294"/>
    </location>
</feature>
<dbReference type="PROSITE" id="PS00211">
    <property type="entry name" value="ABC_TRANSPORTER_1"/>
    <property type="match status" value="1"/>
</dbReference>
<comment type="caution">
    <text evidence="11">The sequence shown here is derived from an EMBL/GenBank/DDBJ whole genome shotgun (WGS) entry which is preliminary data.</text>
</comment>
<keyword evidence="12" id="KW-1185">Reference proteome</keyword>
<keyword evidence="6 8" id="KW-0472">Membrane</keyword>
<evidence type="ECO:0000256" key="2">
    <source>
        <dbReference type="ARBA" id="ARBA00022692"/>
    </source>
</evidence>
<keyword evidence="2 8" id="KW-0812">Transmembrane</keyword>
<keyword evidence="4" id="KW-0067">ATP-binding</keyword>
<dbReference type="SMART" id="SM00382">
    <property type="entry name" value="AAA"/>
    <property type="match status" value="1"/>
</dbReference>
<keyword evidence="3" id="KW-0547">Nucleotide-binding</keyword>
<name>A0ABT3ARR1_9RHOB</name>
<dbReference type="EMBL" id="JAOWLB010000040">
    <property type="protein sequence ID" value="MCV2891374.1"/>
    <property type="molecule type" value="Genomic_DNA"/>
</dbReference>
<accession>A0ABT3ARR1</accession>
<organism evidence="11 12">
    <name type="scientific">Ruegeria aquimaris</name>
    <dbReference type="NCBI Taxonomy" id="2984333"/>
    <lineage>
        <taxon>Bacteria</taxon>
        <taxon>Pseudomonadati</taxon>
        <taxon>Pseudomonadota</taxon>
        <taxon>Alphaproteobacteria</taxon>
        <taxon>Rhodobacterales</taxon>
        <taxon>Roseobacteraceae</taxon>
        <taxon>Ruegeria</taxon>
    </lineage>
</organism>
<feature type="transmembrane region" description="Helical" evidence="8">
    <location>
        <begin position="55"/>
        <end position="72"/>
    </location>
</feature>
<dbReference type="InterPro" id="IPR011527">
    <property type="entry name" value="ABC1_TM_dom"/>
</dbReference>
<evidence type="ECO:0000256" key="8">
    <source>
        <dbReference type="SAM" id="Phobius"/>
    </source>
</evidence>
<dbReference type="PROSITE" id="PS50929">
    <property type="entry name" value="ABC_TM1F"/>
    <property type="match status" value="1"/>
</dbReference>
<dbReference type="Pfam" id="PF00005">
    <property type="entry name" value="ABC_tran"/>
    <property type="match status" value="1"/>
</dbReference>
<keyword evidence="5 8" id="KW-1133">Transmembrane helix</keyword>
<evidence type="ECO:0000256" key="1">
    <source>
        <dbReference type="ARBA" id="ARBA00004651"/>
    </source>
</evidence>
<sequence length="580" mass="63090">MKQKNKFELILREAKGQFPALFIFSFFVNVLLLTTPMYMMQIFDRVLSSGSTDTLIWLSVIVIASLIVYGLLDQVRKRLLTRIGSWLEAELAPIVVRRSIRAKIQDSKAEASLENVSDIRNFLGGDAILAFLDAPWMPVFLAVIWLLHPILGAISLIGAILIFLLALINDRLTRARQSEVNKKLRAAQHSASAYVSGAGTVSALGMTDTLIGRWRESLRPVRARAVNVMDTNARVATLSRVLRLAMQVMVLGSGAALVLRAELTPGGMIAASVIMARALSPVERSITAWRNFALFRISRAQLADLFNAVPDDIETLKLPRPEGKLVVEGLHYRAPNGSVPILKRIDFSLVPGTACGIIGPSGSGKTTLCKIMVGALRPDFGTVRLDDADVATWDPADLGQYVGYLSQEIELFPGTVAENIARMRPTKDEEIIEAAKLAGAHKMILNMPNGYETQVGPSGMLLSGGQRQRIAIARAMFGDPALLVLDEPNSNLDGDGEVALMRALTEFKKRGRTIVMVAHQPNLLRVADMVIVLKEGQVANFGPRDQVLQSLMKVPLNSGPKSDGKAALKPAQLKTAPPEG</sequence>
<dbReference type="RefSeq" id="WP_263830962.1">
    <property type="nucleotide sequence ID" value="NZ_JAOWLB010000040.1"/>
</dbReference>